<evidence type="ECO:0000256" key="4">
    <source>
        <dbReference type="ARBA" id="ARBA00022723"/>
    </source>
</evidence>
<evidence type="ECO:0000256" key="3">
    <source>
        <dbReference type="ARBA" id="ARBA00022553"/>
    </source>
</evidence>
<keyword evidence="4" id="KW-0479">Metal-binding</keyword>
<dbReference type="PANTHER" id="PTHR46193">
    <property type="entry name" value="6-PHOSPHOGLUCONATE PHOSPHATASE"/>
    <property type="match status" value="1"/>
</dbReference>
<proteinExistence type="inferred from homology"/>
<evidence type="ECO:0000256" key="6">
    <source>
        <dbReference type="ARBA" id="ARBA00023235"/>
    </source>
</evidence>
<evidence type="ECO:0000256" key="7">
    <source>
        <dbReference type="ARBA" id="ARBA00023277"/>
    </source>
</evidence>
<evidence type="ECO:0000256" key="10">
    <source>
        <dbReference type="ARBA" id="ARBA00044991"/>
    </source>
</evidence>
<dbReference type="InterPro" id="IPR023198">
    <property type="entry name" value="PGP-like_dom2"/>
</dbReference>
<dbReference type="NCBIfam" id="TIGR01509">
    <property type="entry name" value="HAD-SF-IA-v3"/>
    <property type="match status" value="1"/>
</dbReference>
<dbReference type="AlphaFoldDB" id="A0A7W3N2L8"/>
<evidence type="ECO:0000256" key="5">
    <source>
        <dbReference type="ARBA" id="ARBA00022842"/>
    </source>
</evidence>
<organism evidence="12 13">
    <name type="scientific">Thermomonospora cellulosilytica</name>
    <dbReference type="NCBI Taxonomy" id="1411118"/>
    <lineage>
        <taxon>Bacteria</taxon>
        <taxon>Bacillati</taxon>
        <taxon>Actinomycetota</taxon>
        <taxon>Actinomycetes</taxon>
        <taxon>Streptosporangiales</taxon>
        <taxon>Thermomonosporaceae</taxon>
        <taxon>Thermomonospora</taxon>
    </lineage>
</organism>
<evidence type="ECO:0000313" key="12">
    <source>
        <dbReference type="EMBL" id="MBA9006380.1"/>
    </source>
</evidence>
<dbReference type="EMBL" id="JACJII010000001">
    <property type="protein sequence ID" value="MBA9006380.1"/>
    <property type="molecule type" value="Genomic_DNA"/>
</dbReference>
<keyword evidence="7" id="KW-0119">Carbohydrate metabolism</keyword>
<sequence>MLPSDLRACLFDMDGVLTDTAAVHSAAWKQMFDEFLRERSARAGEPFVPFDPDTDYPRYVDGKKREDGTRSFLASRGIELPEGSPDDPPDAPTVRGLGARKNDLVLRLLDEKGVTVFPDAVAFLRAVRDRGMRTAVVSSSANTVQVLQVAGLTDLFDARVDGVTARDRDLPGKPAPDMFLEGARELGVEPARAAVFEDALAGVAAGRAGDFGLVVGVDRVGGGHGEALREHGADIVVDDLGELRELLEVR</sequence>
<dbReference type="InterPro" id="IPR006439">
    <property type="entry name" value="HAD-SF_hydro_IA"/>
</dbReference>
<evidence type="ECO:0000256" key="2">
    <source>
        <dbReference type="ARBA" id="ARBA00006171"/>
    </source>
</evidence>
<dbReference type="PANTHER" id="PTHR46193:SF18">
    <property type="entry name" value="HEXITOL PHOSPHATASE B"/>
    <property type="match status" value="1"/>
</dbReference>
<dbReference type="NCBIfam" id="TIGR02009">
    <property type="entry name" value="PGMB-YQAB-SF"/>
    <property type="match status" value="1"/>
</dbReference>
<comment type="similarity">
    <text evidence="2">Belongs to the HAD-like hydrolase superfamily. CbbY/CbbZ/Gph/YieH family.</text>
</comment>
<feature type="region of interest" description="Disordered" evidence="11">
    <location>
        <begin position="77"/>
        <end position="96"/>
    </location>
</feature>
<dbReference type="SFLD" id="SFLDS00003">
    <property type="entry name" value="Haloacid_Dehalogenase"/>
    <property type="match status" value="1"/>
</dbReference>
<evidence type="ECO:0000256" key="9">
    <source>
        <dbReference type="ARBA" id="ARBA00044968"/>
    </source>
</evidence>
<gene>
    <name evidence="12" type="ORF">HNR21_005262</name>
</gene>
<dbReference type="RefSeq" id="WP_182707319.1">
    <property type="nucleotide sequence ID" value="NZ_JACJII010000001.1"/>
</dbReference>
<comment type="cofactor">
    <cofactor evidence="1">
        <name>Mg(2+)</name>
        <dbReference type="ChEBI" id="CHEBI:18420"/>
    </cofactor>
</comment>
<dbReference type="InterPro" id="IPR051600">
    <property type="entry name" value="Beta-PGM-like"/>
</dbReference>
<keyword evidence="5" id="KW-0460">Magnesium</keyword>
<dbReference type="Pfam" id="PF00702">
    <property type="entry name" value="Hydrolase"/>
    <property type="match status" value="1"/>
</dbReference>
<keyword evidence="12" id="KW-0378">Hydrolase</keyword>
<accession>A0A7W3N2L8</accession>
<comment type="catalytic activity">
    <reaction evidence="8">
        <text>beta-D-glucose 1-phosphate = beta-D-glucose 6-phosphate</text>
        <dbReference type="Rhea" id="RHEA:20113"/>
        <dbReference type="ChEBI" id="CHEBI:57684"/>
        <dbReference type="ChEBI" id="CHEBI:58247"/>
        <dbReference type="EC" id="5.4.2.6"/>
    </reaction>
</comment>
<dbReference type="GO" id="GO:0016787">
    <property type="term" value="F:hydrolase activity"/>
    <property type="evidence" value="ECO:0007669"/>
    <property type="project" value="UniProtKB-KW"/>
</dbReference>
<reference evidence="12 13" key="1">
    <citation type="submission" date="2020-08" db="EMBL/GenBank/DDBJ databases">
        <title>Sequencing the genomes of 1000 actinobacteria strains.</title>
        <authorList>
            <person name="Klenk H.-P."/>
        </authorList>
    </citation>
    <scope>NUCLEOTIDE SEQUENCE [LARGE SCALE GENOMIC DNA]</scope>
    <source>
        <strain evidence="12 13">DSM 45823</strain>
    </source>
</reference>
<dbReference type="InterPro" id="IPR010976">
    <property type="entry name" value="B-phosphoglucomutase_hydrolase"/>
</dbReference>
<name>A0A7W3N2L8_9ACTN</name>
<dbReference type="Gene3D" id="3.40.50.1000">
    <property type="entry name" value="HAD superfamily/HAD-like"/>
    <property type="match status" value="1"/>
</dbReference>
<keyword evidence="3" id="KW-0597">Phosphoprotein</keyword>
<evidence type="ECO:0000256" key="11">
    <source>
        <dbReference type="SAM" id="MobiDB-lite"/>
    </source>
</evidence>
<dbReference type="EC" id="5.4.2.6" evidence="9"/>
<dbReference type="GO" id="GO:0008801">
    <property type="term" value="F:beta-phosphoglucomutase activity"/>
    <property type="evidence" value="ECO:0007669"/>
    <property type="project" value="UniProtKB-EC"/>
</dbReference>
<evidence type="ECO:0000256" key="1">
    <source>
        <dbReference type="ARBA" id="ARBA00001946"/>
    </source>
</evidence>
<dbReference type="GO" id="GO:0046872">
    <property type="term" value="F:metal ion binding"/>
    <property type="evidence" value="ECO:0007669"/>
    <property type="project" value="UniProtKB-KW"/>
</dbReference>
<evidence type="ECO:0000256" key="8">
    <source>
        <dbReference type="ARBA" id="ARBA00044926"/>
    </source>
</evidence>
<dbReference type="InterPro" id="IPR036412">
    <property type="entry name" value="HAD-like_sf"/>
</dbReference>
<dbReference type="SFLD" id="SFLDG01129">
    <property type="entry name" value="C1.5:_HAD__Beta-PGM__Phosphata"/>
    <property type="match status" value="1"/>
</dbReference>
<comment type="caution">
    <text evidence="12">The sequence shown here is derived from an EMBL/GenBank/DDBJ whole genome shotgun (WGS) entry which is preliminary data.</text>
</comment>
<dbReference type="Gene3D" id="1.10.150.240">
    <property type="entry name" value="Putative phosphatase, domain 2"/>
    <property type="match status" value="1"/>
</dbReference>
<keyword evidence="13" id="KW-1185">Reference proteome</keyword>
<protein>
    <recommendedName>
        <fullName evidence="10">Beta-phosphoglucomutase</fullName>
        <ecNumber evidence="9">5.4.2.6</ecNumber>
    </recommendedName>
</protein>
<evidence type="ECO:0000313" key="13">
    <source>
        <dbReference type="Proteomes" id="UP000539313"/>
    </source>
</evidence>
<dbReference type="SUPFAM" id="SSF56784">
    <property type="entry name" value="HAD-like"/>
    <property type="match status" value="1"/>
</dbReference>
<dbReference type="Proteomes" id="UP000539313">
    <property type="component" value="Unassembled WGS sequence"/>
</dbReference>
<dbReference type="InterPro" id="IPR023214">
    <property type="entry name" value="HAD_sf"/>
</dbReference>
<keyword evidence="6" id="KW-0413">Isomerase</keyword>